<dbReference type="Pfam" id="PF01593">
    <property type="entry name" value="Amino_oxidase"/>
    <property type="match status" value="1"/>
</dbReference>
<dbReference type="PATRIC" id="fig|36849.3.peg.3741"/>
<dbReference type="PANTHER" id="PTHR10742">
    <property type="entry name" value="FLAVIN MONOAMINE OXIDASE"/>
    <property type="match status" value="1"/>
</dbReference>
<dbReference type="SUPFAM" id="SSF54373">
    <property type="entry name" value="FAD-linked reductases, C-terminal domain"/>
    <property type="match status" value="1"/>
</dbReference>
<dbReference type="Gene3D" id="3.90.660.10">
    <property type="match status" value="2"/>
</dbReference>
<dbReference type="Proteomes" id="UP000050326">
    <property type="component" value="Unassembled WGS sequence"/>
</dbReference>
<evidence type="ECO:0000313" key="3">
    <source>
        <dbReference type="EMBL" id="KPU42771.1"/>
    </source>
</evidence>
<feature type="region of interest" description="Disordered" evidence="1">
    <location>
        <begin position="1"/>
        <end position="24"/>
    </location>
</feature>
<accession>A0A0P8YSW8</accession>
<feature type="domain" description="Amine oxidase" evidence="2">
    <location>
        <begin position="75"/>
        <end position="561"/>
    </location>
</feature>
<dbReference type="InterPro" id="IPR002937">
    <property type="entry name" value="Amino_oxidase"/>
</dbReference>
<keyword evidence="3" id="KW-0560">Oxidoreductase</keyword>
<dbReference type="EMBL" id="LKET01000051">
    <property type="protein sequence ID" value="KPU42771.1"/>
    <property type="molecule type" value="Genomic_DNA"/>
</dbReference>
<proteinExistence type="predicted"/>
<organism evidence="3 4">
    <name type="scientific">Oxobacter pfennigii</name>
    <dbReference type="NCBI Taxonomy" id="36849"/>
    <lineage>
        <taxon>Bacteria</taxon>
        <taxon>Bacillati</taxon>
        <taxon>Bacillota</taxon>
        <taxon>Clostridia</taxon>
        <taxon>Eubacteriales</taxon>
        <taxon>Clostridiaceae</taxon>
        <taxon>Oxobacter</taxon>
    </lineage>
</organism>
<dbReference type="InterPro" id="IPR050281">
    <property type="entry name" value="Flavin_monoamine_oxidase"/>
</dbReference>
<dbReference type="Gene3D" id="6.10.140.1210">
    <property type="match status" value="1"/>
</dbReference>
<dbReference type="Gene3D" id="3.50.50.60">
    <property type="entry name" value="FAD/NAD(P)-binding domain"/>
    <property type="match status" value="1"/>
</dbReference>
<dbReference type="OrthoDB" id="5241828at2"/>
<comment type="caution">
    <text evidence="3">The sequence shown here is derived from an EMBL/GenBank/DDBJ whole genome shotgun (WGS) entry which is preliminary data.</text>
</comment>
<evidence type="ECO:0000259" key="2">
    <source>
        <dbReference type="Pfam" id="PF01593"/>
    </source>
</evidence>
<dbReference type="STRING" id="36849.OXPF_35330"/>
<keyword evidence="4" id="KW-1185">Reference proteome</keyword>
<dbReference type="Gene3D" id="1.10.10.1620">
    <property type="match status" value="1"/>
</dbReference>
<name>A0A0P8YSW8_9CLOT</name>
<evidence type="ECO:0000313" key="4">
    <source>
        <dbReference type="Proteomes" id="UP000050326"/>
    </source>
</evidence>
<dbReference type="EC" id="1.4.3.23" evidence="3"/>
<dbReference type="GO" id="GO:0016491">
    <property type="term" value="F:oxidoreductase activity"/>
    <property type="evidence" value="ECO:0007669"/>
    <property type="project" value="UniProtKB-KW"/>
</dbReference>
<dbReference type="AlphaFoldDB" id="A0A0P8YSW8"/>
<dbReference type="InterPro" id="IPR036188">
    <property type="entry name" value="FAD/NAD-bd_sf"/>
</dbReference>
<dbReference type="RefSeq" id="WP_054876519.1">
    <property type="nucleotide sequence ID" value="NZ_LKET01000051.1"/>
</dbReference>
<dbReference type="PANTHER" id="PTHR10742:SF410">
    <property type="entry name" value="LYSINE-SPECIFIC HISTONE DEMETHYLASE 2"/>
    <property type="match status" value="1"/>
</dbReference>
<sequence length="572" mass="65118">MYQYPKILPETPAPNPNNPTDEQRHDMLRTSLNKAGRNDDYTNIIGLLSPSQDITRYANPGEFKGRKVGIIGAGLAGMSAAFELRKLGYDITIFDPVADRIGGRVYTYYFDKEKRLYGEFGATRIPISHETTWHYINLFKLNTIPYINADPNTFTYVRNIRVRNDLEGQNIFHSIYPLFNLPSKEANTPWPELYYKVSRYYLSNLTPEIRKQFLMILPRYDVRFENIINMSIRQALNLYGLSSAAINLITSVMPITGSTIDNSFEGTLNDDYTMDYFNLYRIDGGMANLPLAFYSSLSSPNPPEYPGIPQSALGRITWKRGHAVYGLYKSGTDGKVVVKHRAFPSYTHYEDSFETFDYVICAITMSQLRLVDIQPQFSEGKMEAIKNVVNLDAQKTLFLCKERFWEKQGIFGGSSYTDGISQIISYPQDHTPNMQNSANSFSEPGVLTASYNVGQDAIRLGHAHVSSRYRFVREDVERVHGLPEKYLESIVLDHKTVDWFQEYYAKGAFRALLPGLKTELLYPSSVPEFNNRVFFAGEQVSTKNAWIQGALQTGMSAANDVACYSIIRKHQK</sequence>
<evidence type="ECO:0000256" key="1">
    <source>
        <dbReference type="SAM" id="MobiDB-lite"/>
    </source>
</evidence>
<dbReference type="SUPFAM" id="SSF51905">
    <property type="entry name" value="FAD/NAD(P)-binding domain"/>
    <property type="match status" value="1"/>
</dbReference>
<protein>
    <submittedName>
        <fullName evidence="3">Flavin-dependent L-tryptophan oxidase RebO</fullName>
        <ecNumber evidence="3">1.4.3.23</ecNumber>
    </submittedName>
</protein>
<gene>
    <name evidence="3" type="primary">rebO_7</name>
    <name evidence="3" type="ORF">OXPF_35330</name>
</gene>
<reference evidence="3 4" key="1">
    <citation type="submission" date="2015-09" db="EMBL/GenBank/DDBJ databases">
        <title>Genome sequence of Oxobacter pfennigii DSM 3222.</title>
        <authorList>
            <person name="Poehlein A."/>
            <person name="Bengelsdorf F.R."/>
            <person name="Schiel-Bengelsdorf B."/>
            <person name="Duerre P."/>
            <person name="Daniel R."/>
        </authorList>
    </citation>
    <scope>NUCLEOTIDE SEQUENCE [LARGE SCALE GENOMIC DNA]</scope>
    <source>
        <strain evidence="3 4">DSM 3222</strain>
    </source>
</reference>